<dbReference type="GO" id="GO:0010207">
    <property type="term" value="P:photosystem II assembly"/>
    <property type="evidence" value="ECO:0007669"/>
    <property type="project" value="InterPro"/>
</dbReference>
<dbReference type="PANTHER" id="PTHR34793:SF1">
    <property type="entry name" value="PROTEIN THYLAKOID FORMATION 1, CHLOROPLASTIC"/>
    <property type="match status" value="1"/>
</dbReference>
<evidence type="ECO:0000256" key="1">
    <source>
        <dbReference type="ARBA" id="ARBA00023054"/>
    </source>
</evidence>
<evidence type="ECO:0000313" key="3">
    <source>
        <dbReference type="EMBL" id="CAE4665420.1"/>
    </source>
</evidence>
<name>A0A7S4T5P1_9STRA</name>
<dbReference type="InterPro" id="IPR017499">
    <property type="entry name" value="Thf1"/>
</dbReference>
<evidence type="ECO:0000256" key="2">
    <source>
        <dbReference type="SAM" id="Coils"/>
    </source>
</evidence>
<protein>
    <submittedName>
        <fullName evidence="3">Uncharacterized protein</fullName>
    </submittedName>
</protein>
<sequence length="267" mass="30337">MESQLDYRAGAADTEFAKRYGSITGMKIRTVGEAFSEFTRILGQPINALYKSIVSDIVGTTHLITVNARFNRDPIWSLGILSAMDLVLKTYPEQDMAKKIVSAILESVGIDEEDLRKDAQTVLEWAQGKSKDDVTQAMKGEGDSPLADVARAAKGEEFWMYSRYFGIGLIKVMETVGVEMESDTAYSVMEEWVGKSMEKPTFTACADSDLYFRTKNKLELMETMMKEIEIREKKRMAERLEEKAEMALKKAERDQKFKEEELAEIQR</sequence>
<accession>A0A7S4T5P1</accession>
<gene>
    <name evidence="3" type="ORF">DBRI00130_LOCUS42715</name>
</gene>
<feature type="coiled-coil region" evidence="2">
    <location>
        <begin position="223"/>
        <end position="261"/>
    </location>
</feature>
<dbReference type="PANTHER" id="PTHR34793">
    <property type="entry name" value="PROTEIN THYLAKOID FORMATION 1, CHLOROPLASTIC"/>
    <property type="match status" value="1"/>
</dbReference>
<dbReference type="EMBL" id="HBNS01059400">
    <property type="protein sequence ID" value="CAE4665420.1"/>
    <property type="molecule type" value="Transcribed_RNA"/>
</dbReference>
<dbReference type="AlphaFoldDB" id="A0A7S4T5P1"/>
<proteinExistence type="predicted"/>
<reference evidence="3" key="1">
    <citation type="submission" date="2021-01" db="EMBL/GenBank/DDBJ databases">
        <authorList>
            <person name="Corre E."/>
            <person name="Pelletier E."/>
            <person name="Niang G."/>
            <person name="Scheremetjew M."/>
            <person name="Finn R."/>
            <person name="Kale V."/>
            <person name="Holt S."/>
            <person name="Cochrane G."/>
            <person name="Meng A."/>
            <person name="Brown T."/>
            <person name="Cohen L."/>
        </authorList>
    </citation>
    <scope>NUCLEOTIDE SEQUENCE</scope>
    <source>
        <strain evidence="3">GSO104</strain>
    </source>
</reference>
<dbReference type="Pfam" id="PF11264">
    <property type="entry name" value="ThylakoidFormat"/>
    <property type="match status" value="1"/>
</dbReference>
<keyword evidence="1 2" id="KW-0175">Coiled coil</keyword>
<organism evidence="3">
    <name type="scientific">Ditylum brightwellii</name>
    <dbReference type="NCBI Taxonomy" id="49249"/>
    <lineage>
        <taxon>Eukaryota</taxon>
        <taxon>Sar</taxon>
        <taxon>Stramenopiles</taxon>
        <taxon>Ochrophyta</taxon>
        <taxon>Bacillariophyta</taxon>
        <taxon>Mediophyceae</taxon>
        <taxon>Lithodesmiophycidae</taxon>
        <taxon>Lithodesmiales</taxon>
        <taxon>Lithodesmiaceae</taxon>
        <taxon>Ditylum</taxon>
    </lineage>
</organism>